<dbReference type="PANTHER" id="PTHR37326">
    <property type="entry name" value="BLL3975 PROTEIN"/>
    <property type="match status" value="1"/>
</dbReference>
<comment type="cofactor">
    <cofactor evidence="1">
        <name>Zn(2+)</name>
        <dbReference type="ChEBI" id="CHEBI:29105"/>
    </cofactor>
</comment>
<dbReference type="Pfam" id="PF24827">
    <property type="entry name" value="AstE_AspA_cat"/>
    <property type="match status" value="1"/>
</dbReference>
<keyword evidence="2" id="KW-0479">Metal-binding</keyword>
<organism evidence="6 7">
    <name type="scientific">Ferrimonas marina</name>
    <dbReference type="NCBI Taxonomy" id="299255"/>
    <lineage>
        <taxon>Bacteria</taxon>
        <taxon>Pseudomonadati</taxon>
        <taxon>Pseudomonadota</taxon>
        <taxon>Gammaproteobacteria</taxon>
        <taxon>Alteromonadales</taxon>
        <taxon>Ferrimonadaceae</taxon>
        <taxon>Ferrimonas</taxon>
    </lineage>
</organism>
<name>A0A1M5ZF49_9GAMM</name>
<evidence type="ECO:0000256" key="2">
    <source>
        <dbReference type="ARBA" id="ARBA00022723"/>
    </source>
</evidence>
<dbReference type="GO" id="GO:0016811">
    <property type="term" value="F:hydrolase activity, acting on carbon-nitrogen (but not peptide) bonds, in linear amides"/>
    <property type="evidence" value="ECO:0007669"/>
    <property type="project" value="InterPro"/>
</dbReference>
<dbReference type="PANTHER" id="PTHR37326:SF1">
    <property type="entry name" value="BLL3975 PROTEIN"/>
    <property type="match status" value="1"/>
</dbReference>
<evidence type="ECO:0000259" key="5">
    <source>
        <dbReference type="Pfam" id="PF24827"/>
    </source>
</evidence>
<dbReference type="SUPFAM" id="SSF53187">
    <property type="entry name" value="Zn-dependent exopeptidases"/>
    <property type="match status" value="1"/>
</dbReference>
<evidence type="ECO:0000313" key="7">
    <source>
        <dbReference type="Proteomes" id="UP000184268"/>
    </source>
</evidence>
<evidence type="ECO:0000256" key="4">
    <source>
        <dbReference type="ARBA" id="ARBA00022833"/>
    </source>
</evidence>
<dbReference type="RefSeq" id="WP_143165837.1">
    <property type="nucleotide sequence ID" value="NZ_FQXG01000011.1"/>
</dbReference>
<dbReference type="PIRSF" id="PIRSF039012">
    <property type="entry name" value="ASP"/>
    <property type="match status" value="1"/>
</dbReference>
<dbReference type="EMBL" id="FQXG01000011">
    <property type="protein sequence ID" value="SHI22814.1"/>
    <property type="molecule type" value="Genomic_DNA"/>
</dbReference>
<dbReference type="Proteomes" id="UP000184268">
    <property type="component" value="Unassembled WGS sequence"/>
</dbReference>
<dbReference type="GO" id="GO:0046872">
    <property type="term" value="F:metal ion binding"/>
    <property type="evidence" value="ECO:0007669"/>
    <property type="project" value="UniProtKB-KW"/>
</dbReference>
<evidence type="ECO:0000313" key="6">
    <source>
        <dbReference type="EMBL" id="SHI22814.1"/>
    </source>
</evidence>
<keyword evidence="3" id="KW-0378">Hydrolase</keyword>
<dbReference type="GO" id="GO:0016788">
    <property type="term" value="F:hydrolase activity, acting on ester bonds"/>
    <property type="evidence" value="ECO:0007669"/>
    <property type="project" value="InterPro"/>
</dbReference>
<dbReference type="OrthoDB" id="9782876at2"/>
<evidence type="ECO:0000256" key="3">
    <source>
        <dbReference type="ARBA" id="ARBA00022801"/>
    </source>
</evidence>
<keyword evidence="7" id="KW-1185">Reference proteome</keyword>
<dbReference type="AlphaFoldDB" id="A0A1M5ZF49"/>
<proteinExistence type="predicted"/>
<feature type="domain" description="Succinylglutamate desuccinylase/Aspartoacylase catalytic" evidence="5">
    <location>
        <begin position="48"/>
        <end position="234"/>
    </location>
</feature>
<dbReference type="Gene3D" id="3.40.630.10">
    <property type="entry name" value="Zn peptidases"/>
    <property type="match status" value="1"/>
</dbReference>
<keyword evidence="4" id="KW-0862">Zinc</keyword>
<gene>
    <name evidence="6" type="ORF">SAMN02745129_0196</name>
</gene>
<dbReference type="InterPro" id="IPR043795">
    <property type="entry name" value="N-alpha-Ac-DABA-like"/>
</dbReference>
<dbReference type="InterPro" id="IPR055438">
    <property type="entry name" value="AstE_AspA_cat"/>
</dbReference>
<sequence>MFELAKLIEQLDLAALAPGRHALRFVPLTMGNGQSWQLPVLVLKGSEPGPRVWIVAGTHGDELNGVLTAQRMGRELSPEGMSGTLVILPSLNLPGMLQHSRDFIPSDPDSSPVNLNRLFPGKADGSSAERYLHAIWQRLLMGNADYVLDLHTQTRGASYPLYVFADYRIEAVRAMALQIGADAILDDPGEAGVLESELNRAGIPCITLEVGSGKVIEPELIDRAVTGLRRVLGHLGLISPCPAAQNQPVEGTQTTTIRADLGGMALPQVRLGQRVVTGELLSIQYDPFGQEARRYHAPCDGWVLSLNTDPLREPGTLLARLLH</sequence>
<dbReference type="STRING" id="299255.SAMN02745129_0196"/>
<dbReference type="CDD" id="cd06251">
    <property type="entry name" value="M14_ASTE_ASPA-like"/>
    <property type="match status" value="1"/>
</dbReference>
<accession>A0A1M5ZF49</accession>
<protein>
    <recommendedName>
        <fullName evidence="5">Succinylglutamate desuccinylase/Aspartoacylase catalytic domain-containing protein</fullName>
    </recommendedName>
</protein>
<reference evidence="6 7" key="1">
    <citation type="submission" date="2016-11" db="EMBL/GenBank/DDBJ databases">
        <authorList>
            <person name="Jaros S."/>
            <person name="Januszkiewicz K."/>
            <person name="Wedrychowicz H."/>
        </authorList>
    </citation>
    <scope>NUCLEOTIDE SEQUENCE [LARGE SCALE GENOMIC DNA]</scope>
    <source>
        <strain evidence="6 7">DSM 16917</strain>
    </source>
</reference>
<evidence type="ECO:0000256" key="1">
    <source>
        <dbReference type="ARBA" id="ARBA00001947"/>
    </source>
</evidence>
<dbReference type="InterPro" id="IPR053138">
    <property type="entry name" value="N-alpha-Ac-DABA_deacetylase"/>
</dbReference>